<gene>
    <name evidence="2" type="ORF">AVDCRST_MAG90-521</name>
</gene>
<feature type="compositionally biased region" description="Basic residues" evidence="1">
    <location>
        <begin position="35"/>
        <end position="44"/>
    </location>
</feature>
<feature type="compositionally biased region" description="Basic and acidic residues" evidence="1">
    <location>
        <begin position="109"/>
        <end position="128"/>
    </location>
</feature>
<accession>A0A6J4KQ49</accession>
<feature type="compositionally biased region" description="Basic and acidic residues" evidence="1">
    <location>
        <begin position="45"/>
        <end position="62"/>
    </location>
</feature>
<evidence type="ECO:0000313" key="2">
    <source>
        <dbReference type="EMBL" id="CAA9312213.1"/>
    </source>
</evidence>
<feature type="non-terminal residue" evidence="2">
    <location>
        <position position="1"/>
    </location>
</feature>
<feature type="region of interest" description="Disordered" evidence="1">
    <location>
        <begin position="1"/>
        <end position="159"/>
    </location>
</feature>
<dbReference type="EMBL" id="CADCUC010000095">
    <property type="protein sequence ID" value="CAA9312213.1"/>
    <property type="molecule type" value="Genomic_DNA"/>
</dbReference>
<feature type="compositionally biased region" description="Basic residues" evidence="1">
    <location>
        <begin position="141"/>
        <end position="159"/>
    </location>
</feature>
<feature type="compositionally biased region" description="Basic and acidic residues" evidence="1">
    <location>
        <begin position="72"/>
        <end position="86"/>
    </location>
</feature>
<protein>
    <submittedName>
        <fullName evidence="2">Uncharacterized protein SCO3165</fullName>
    </submittedName>
</protein>
<feature type="compositionally biased region" description="Basic and acidic residues" evidence="1">
    <location>
        <begin position="19"/>
        <end position="34"/>
    </location>
</feature>
<feature type="non-terminal residue" evidence="2">
    <location>
        <position position="159"/>
    </location>
</feature>
<dbReference type="AlphaFoldDB" id="A0A6J4KQ49"/>
<proteinExistence type="predicted"/>
<sequence>GRSPAAQRAKNPGRGRPARPCDHGADHAGFDPHGGRGRSGVRLRGRADRKIARFRGTRERETLSAAGLGSEPRQREGDRRRDRRGADAAGCAKGARLDGFCHRRHPALRPRDRDDDLRRSGPARPRDRLGRRRHALDGLFRRAKGAGRGGRGPHHRRRV</sequence>
<name>A0A6J4KQ49_9HYPH</name>
<evidence type="ECO:0000256" key="1">
    <source>
        <dbReference type="SAM" id="MobiDB-lite"/>
    </source>
</evidence>
<reference evidence="2" key="1">
    <citation type="submission" date="2020-02" db="EMBL/GenBank/DDBJ databases">
        <authorList>
            <person name="Meier V. D."/>
        </authorList>
    </citation>
    <scope>NUCLEOTIDE SEQUENCE</scope>
    <source>
        <strain evidence="2">AVDCRST_MAG90</strain>
    </source>
</reference>
<organism evidence="2">
    <name type="scientific">uncultured Microvirga sp</name>
    <dbReference type="NCBI Taxonomy" id="412392"/>
    <lineage>
        <taxon>Bacteria</taxon>
        <taxon>Pseudomonadati</taxon>
        <taxon>Pseudomonadota</taxon>
        <taxon>Alphaproteobacteria</taxon>
        <taxon>Hyphomicrobiales</taxon>
        <taxon>Methylobacteriaceae</taxon>
        <taxon>Microvirga</taxon>
        <taxon>environmental samples</taxon>
    </lineage>
</organism>